<evidence type="ECO:0000256" key="3">
    <source>
        <dbReference type="ARBA" id="ARBA00022512"/>
    </source>
</evidence>
<dbReference type="GO" id="GO:0005199">
    <property type="term" value="F:structural constituent of cell wall"/>
    <property type="evidence" value="ECO:0007669"/>
    <property type="project" value="InterPro"/>
</dbReference>
<keyword evidence="3 6" id="KW-0134">Cell wall</keyword>
<keyword evidence="4 6" id="KW-0964">Secreted</keyword>
<dbReference type="AlphaFoldDB" id="A0A2R6P179"/>
<proteinExistence type="inferred from homology"/>
<evidence type="ECO:0000256" key="6">
    <source>
        <dbReference type="RuleBase" id="RU365009"/>
    </source>
</evidence>
<evidence type="ECO:0000256" key="2">
    <source>
        <dbReference type="ARBA" id="ARBA00010446"/>
    </source>
</evidence>
<evidence type="ECO:0000256" key="5">
    <source>
        <dbReference type="ARBA" id="ARBA00023157"/>
    </source>
</evidence>
<feature type="chain" id="PRO_5015213509" description="Hydrophobin" evidence="6">
    <location>
        <begin position="22"/>
        <end position="86"/>
    </location>
</feature>
<keyword evidence="6" id="KW-0732">Signal</keyword>
<evidence type="ECO:0000313" key="7">
    <source>
        <dbReference type="EMBL" id="PSR83145.1"/>
    </source>
</evidence>
<dbReference type="EMBL" id="MLYV02000565">
    <property type="protein sequence ID" value="PSR83145.1"/>
    <property type="molecule type" value="Genomic_DNA"/>
</dbReference>
<comment type="caution">
    <text evidence="7">The sequence shown here is derived from an EMBL/GenBank/DDBJ whole genome shotgun (WGS) entry which is preliminary data.</text>
</comment>
<evidence type="ECO:0000256" key="4">
    <source>
        <dbReference type="ARBA" id="ARBA00022525"/>
    </source>
</evidence>
<reference evidence="7 8" key="1">
    <citation type="submission" date="2018-02" db="EMBL/GenBank/DDBJ databases">
        <title>Genome sequence of the basidiomycete white-rot fungus Phlebia centrifuga.</title>
        <authorList>
            <person name="Granchi Z."/>
            <person name="Peng M."/>
            <person name="de Vries R.P."/>
            <person name="Hilden K."/>
            <person name="Makela M.R."/>
            <person name="Grigoriev I."/>
            <person name="Riley R."/>
        </authorList>
    </citation>
    <scope>NUCLEOTIDE SEQUENCE [LARGE SCALE GENOMIC DNA]</scope>
    <source>
        <strain evidence="7 8">FBCC195</strain>
    </source>
</reference>
<dbReference type="Proteomes" id="UP000186601">
    <property type="component" value="Unassembled WGS sequence"/>
</dbReference>
<dbReference type="InterPro" id="IPR001338">
    <property type="entry name" value="Class_I_Hydrophobin"/>
</dbReference>
<sequence>MLVETLLLVTLSFLALSEVSSQTLEPASDCTTLPIRCCATVTSVTNPTVAEVLKGLGITPMDPTKDAGLSCTDVTGTIGPGGNATW</sequence>
<dbReference type="GO" id="GO:0009277">
    <property type="term" value="C:fungal-type cell wall"/>
    <property type="evidence" value="ECO:0007669"/>
    <property type="project" value="InterPro"/>
</dbReference>
<gene>
    <name evidence="7" type="ORF">PHLCEN_2v5794</name>
</gene>
<dbReference type="OrthoDB" id="4225815at2759"/>
<comment type="similarity">
    <text evidence="2 6">Belongs to the fungal hydrophobin family.</text>
</comment>
<protein>
    <recommendedName>
        <fullName evidence="6">Hydrophobin</fullName>
    </recommendedName>
</protein>
<comment type="subcellular location">
    <subcellularLocation>
        <location evidence="1 6">Secreted</location>
        <location evidence="1 6">Cell wall</location>
    </subcellularLocation>
</comment>
<name>A0A2R6P179_9APHY</name>
<evidence type="ECO:0000256" key="1">
    <source>
        <dbReference type="ARBA" id="ARBA00004191"/>
    </source>
</evidence>
<organism evidence="7 8">
    <name type="scientific">Hermanssonia centrifuga</name>
    <dbReference type="NCBI Taxonomy" id="98765"/>
    <lineage>
        <taxon>Eukaryota</taxon>
        <taxon>Fungi</taxon>
        <taxon>Dikarya</taxon>
        <taxon>Basidiomycota</taxon>
        <taxon>Agaricomycotina</taxon>
        <taxon>Agaricomycetes</taxon>
        <taxon>Polyporales</taxon>
        <taxon>Meruliaceae</taxon>
        <taxon>Hermanssonia</taxon>
    </lineage>
</organism>
<feature type="signal peptide" evidence="6">
    <location>
        <begin position="1"/>
        <end position="21"/>
    </location>
</feature>
<dbReference type="CDD" id="cd23507">
    <property type="entry name" value="hydrophobin_I"/>
    <property type="match status" value="1"/>
</dbReference>
<accession>A0A2R6P179</accession>
<evidence type="ECO:0000313" key="8">
    <source>
        <dbReference type="Proteomes" id="UP000186601"/>
    </source>
</evidence>
<keyword evidence="5 6" id="KW-1015">Disulfide bond</keyword>
<keyword evidence="8" id="KW-1185">Reference proteome</keyword>
<dbReference type="Pfam" id="PF01185">
    <property type="entry name" value="Hydrophobin"/>
    <property type="match status" value="1"/>
</dbReference>